<keyword evidence="4 8" id="KW-1133">Transmembrane helix</keyword>
<proteinExistence type="inferred from homology"/>
<dbReference type="GO" id="GO:0071914">
    <property type="term" value="C:prominosome"/>
    <property type="evidence" value="ECO:0007669"/>
    <property type="project" value="TreeGrafter"/>
</dbReference>
<dbReference type="GO" id="GO:0005929">
    <property type="term" value="C:cilium"/>
    <property type="evidence" value="ECO:0007669"/>
    <property type="project" value="TreeGrafter"/>
</dbReference>
<evidence type="ECO:0000256" key="2">
    <source>
        <dbReference type="ARBA" id="ARBA00006058"/>
    </source>
</evidence>
<comment type="subcellular location">
    <subcellularLocation>
        <location evidence="1">Cell projection</location>
        <location evidence="1">Microvillus membrane</location>
        <topology evidence="1">Multi-pass membrane protein</topology>
    </subcellularLocation>
</comment>
<feature type="signal peptide" evidence="9">
    <location>
        <begin position="1"/>
        <end position="34"/>
    </location>
</feature>
<dbReference type="InParanoid" id="A0A6P7Y3Z8"/>
<dbReference type="GeneID" id="115469212"/>
<feature type="transmembrane region" description="Helical" evidence="8">
    <location>
        <begin position="471"/>
        <end position="498"/>
    </location>
</feature>
<dbReference type="GO" id="GO:0015485">
    <property type="term" value="F:cholesterol binding"/>
    <property type="evidence" value="ECO:0007669"/>
    <property type="project" value="TreeGrafter"/>
</dbReference>
<reference evidence="11" key="1">
    <citation type="submission" date="2025-08" db="UniProtKB">
        <authorList>
            <consortium name="RefSeq"/>
        </authorList>
    </citation>
    <scope>IDENTIFICATION</scope>
</reference>
<keyword evidence="6" id="KW-0325">Glycoprotein</keyword>
<dbReference type="OrthoDB" id="6229420at2759"/>
<feature type="chain" id="PRO_5027670069" evidence="9">
    <location>
        <begin position="35"/>
        <end position="824"/>
    </location>
</feature>
<dbReference type="RefSeq" id="XP_030057494.1">
    <property type="nucleotide sequence ID" value="XM_030201634.1"/>
</dbReference>
<dbReference type="KEGG" id="muo:115469212"/>
<dbReference type="GO" id="GO:0009986">
    <property type="term" value="C:cell surface"/>
    <property type="evidence" value="ECO:0007669"/>
    <property type="project" value="TreeGrafter"/>
</dbReference>
<protein>
    <submittedName>
        <fullName evidence="11">Prominin-2 isoform X1</fullName>
    </submittedName>
</protein>
<name>A0A6P7Y3Z8_9AMPH</name>
<dbReference type="PANTHER" id="PTHR22730:SF6">
    <property type="entry name" value="PROMININ-2"/>
    <property type="match status" value="1"/>
</dbReference>
<dbReference type="Proteomes" id="UP000515156">
    <property type="component" value="Chromosome 4"/>
</dbReference>
<sequence>MQALYLRKTRGGWQTLWNLRHLFIILSLIFNAQAQPQECAVGTLLSFSDLDPSSNITVQIVDPGNMGPLYNMVQLYLDAVQPNPFPEDLLRKALNNTSSVSSAEVVKYEAGYVFCAIIAVLYLLLMPLAGLIFCICRCRGKCGGRIDPSHKSMTCKRNTLISLLGLTSLIILAGVVCTFTTNQKVTEEMEPGVQTMSLMMQNFRAFLASIPNYLEIIANEFSIPKDKVMADLEDIGHVIGLSVYSNLNQTILPLLVNAEKTAQELENSVDQLKNLNESIWALQQRQEVLNSALADRRQKIIDLIGNSNCMFCDAIRAEAENLVLGSNYSKFPSLETVLNNLEDARGINLTGIFQKGIMYFDDIPALVETQSAAPIANIKNALNKTEGQVHAMAKNFQIEKYTSPLNEALKQVEDKITYYGNEVKNYDRYRWIVGIVLCCILLLIILFTLLGLILGVWWLSTQEDTRTGEIAGILLMIGTGLSFIFSWLLILLVFVTFLPGGNIRTLLCKHWANQNIYKFIDGPGNLPPNMDVSKMLGLQNVSITSIYQECKQGASFFDVLKLDNVFNLEESLNISKYTADLQKNIDNLKVDLGDLSFLTELILYGLESYRDSGLDMTPYAILQAQLQIPLVKTNLVNFAEELETLSAKQADATIQKQLMDEAKALRELQASVVQEQEADVVKLKDSLQFLVAFSSTFQPRVTQTILDIKHIEEELPSEALRILKNETSCFLSKEMGYFSQYVNWVKVMIMQHVASCWPVSITVDNVRVILCDRITDPWNAFWFCLGWCTIFLIPSTIFSIKTVKYFQPLEKRLRFHYPEEENLF</sequence>
<accession>A0A6P7Y3Z8</accession>
<evidence type="ECO:0000256" key="8">
    <source>
        <dbReference type="SAM" id="Phobius"/>
    </source>
</evidence>
<dbReference type="InterPro" id="IPR008795">
    <property type="entry name" value="Prominin"/>
</dbReference>
<gene>
    <name evidence="11" type="primary">PROM2</name>
</gene>
<evidence type="ECO:0000256" key="3">
    <source>
        <dbReference type="ARBA" id="ARBA00022692"/>
    </source>
</evidence>
<dbReference type="AlphaFoldDB" id="A0A6P7Y3Z8"/>
<organism evidence="10 11">
    <name type="scientific">Microcaecilia unicolor</name>
    <dbReference type="NCBI Taxonomy" id="1415580"/>
    <lineage>
        <taxon>Eukaryota</taxon>
        <taxon>Metazoa</taxon>
        <taxon>Chordata</taxon>
        <taxon>Craniata</taxon>
        <taxon>Vertebrata</taxon>
        <taxon>Euteleostomi</taxon>
        <taxon>Amphibia</taxon>
        <taxon>Gymnophiona</taxon>
        <taxon>Siphonopidae</taxon>
        <taxon>Microcaecilia</taxon>
    </lineage>
</organism>
<dbReference type="Pfam" id="PF05478">
    <property type="entry name" value="Prominin"/>
    <property type="match status" value="1"/>
</dbReference>
<keyword evidence="7" id="KW-0175">Coiled coil</keyword>
<keyword evidence="3 8" id="KW-0812">Transmembrane</keyword>
<keyword evidence="5 8" id="KW-0472">Membrane</keyword>
<feature type="transmembrane region" description="Helical" evidence="8">
    <location>
        <begin position="159"/>
        <end position="181"/>
    </location>
</feature>
<feature type="transmembrane region" description="Helical" evidence="8">
    <location>
        <begin position="431"/>
        <end position="459"/>
    </location>
</feature>
<dbReference type="PANTHER" id="PTHR22730">
    <property type="entry name" value="PROMININ PROM PROTEIN"/>
    <property type="match status" value="1"/>
</dbReference>
<dbReference type="FunCoup" id="A0A6P7Y3Z8">
    <property type="interactions" value="105"/>
</dbReference>
<dbReference type="GO" id="GO:0031528">
    <property type="term" value="C:microvillus membrane"/>
    <property type="evidence" value="ECO:0007669"/>
    <property type="project" value="UniProtKB-SubCell"/>
</dbReference>
<evidence type="ECO:0000256" key="5">
    <source>
        <dbReference type="ARBA" id="ARBA00023136"/>
    </source>
</evidence>
<evidence type="ECO:0000256" key="7">
    <source>
        <dbReference type="SAM" id="Coils"/>
    </source>
</evidence>
<comment type="similarity">
    <text evidence="2">Belongs to the prominin family.</text>
</comment>
<evidence type="ECO:0000313" key="10">
    <source>
        <dbReference type="Proteomes" id="UP000515156"/>
    </source>
</evidence>
<feature type="transmembrane region" description="Helical" evidence="8">
    <location>
        <begin position="780"/>
        <end position="803"/>
    </location>
</feature>
<feature type="transmembrane region" description="Helical" evidence="8">
    <location>
        <begin position="111"/>
        <end position="138"/>
    </location>
</feature>
<evidence type="ECO:0000313" key="11">
    <source>
        <dbReference type="RefSeq" id="XP_030057494.1"/>
    </source>
</evidence>
<feature type="coiled-coil region" evidence="7">
    <location>
        <begin position="255"/>
        <end position="285"/>
    </location>
</feature>
<evidence type="ECO:0000256" key="4">
    <source>
        <dbReference type="ARBA" id="ARBA00022989"/>
    </source>
</evidence>
<dbReference type="GO" id="GO:0016324">
    <property type="term" value="C:apical plasma membrane"/>
    <property type="evidence" value="ECO:0007669"/>
    <property type="project" value="TreeGrafter"/>
</dbReference>
<keyword evidence="10" id="KW-1185">Reference proteome</keyword>
<keyword evidence="9" id="KW-0732">Signal</keyword>
<evidence type="ECO:0000256" key="6">
    <source>
        <dbReference type="ARBA" id="ARBA00023180"/>
    </source>
</evidence>
<evidence type="ECO:0000256" key="1">
    <source>
        <dbReference type="ARBA" id="ARBA00004475"/>
    </source>
</evidence>
<dbReference type="CTD" id="150696"/>
<evidence type="ECO:0000256" key="9">
    <source>
        <dbReference type="SAM" id="SignalP"/>
    </source>
</evidence>